<proteinExistence type="predicted"/>
<sequence>MLEIETLIKEGKDLIDKRIPSGHRLILDLVNKIKFNEWASSCISILSDVAPHQAEQIKSIYKPDINTINAAEQIYGILLSANKIAKLNLTKKSASSPCGPHAKTLCDQYDTISKEYAENNVFLDIPYTNYDDCETILRELLKEAGLNAIAAKDKLTSMAVLCKVCSIIKKCKYGITDISSASNSVSYEYGLLHGLGINTCLLLREESVKFTDIHGLEHLPYKGLRDFKISIAKWIINNIKEADKDKLINEISNEESLLQEKGELPLKEISNSSNENKNHELAILEEAEKRANSIKAHSKSLPSIQLISIPANFSISLRNLVEKKNTFVIFPQSPSEFPCSNYDFKTSNTSLVYTKETLSDFGPAYFDYFEINERADIFFEENIDLLHINNPNKTNSQIKSIPTIIVLRLLYKYYLLIKAIYKSIDYNGPLTTYLKLTNVKGFTLTSEDQFRFPLNIGSIDFNNEILTTNHFSTSDLSLNLEETILNNYEEFRLRSGVKDNPFDRKITETHLEKVKISVHGSDLCPVCNTNMKPRPSKECLFCRRNNI</sequence>
<protein>
    <submittedName>
        <fullName evidence="1">Uncharacterized protein</fullName>
    </submittedName>
</protein>
<dbReference type="AlphaFoldDB" id="A0A1F4T8I9"/>
<evidence type="ECO:0000313" key="2">
    <source>
        <dbReference type="Proteomes" id="UP000178602"/>
    </source>
</evidence>
<name>A0A1F4T8I9_UNCSA</name>
<comment type="caution">
    <text evidence="1">The sequence shown here is derived from an EMBL/GenBank/DDBJ whole genome shotgun (WGS) entry which is preliminary data.</text>
</comment>
<organism evidence="1 2">
    <name type="scientific">candidate division WOR-1 bacterium RIFOXYC12_FULL_54_18</name>
    <dbReference type="NCBI Taxonomy" id="1802584"/>
    <lineage>
        <taxon>Bacteria</taxon>
        <taxon>Bacillati</taxon>
        <taxon>Saganbacteria</taxon>
    </lineage>
</organism>
<accession>A0A1F4T8I9</accession>
<evidence type="ECO:0000313" key="1">
    <source>
        <dbReference type="EMBL" id="OGC28849.1"/>
    </source>
</evidence>
<dbReference type="Proteomes" id="UP000178602">
    <property type="component" value="Unassembled WGS sequence"/>
</dbReference>
<dbReference type="EMBL" id="MEUG01000001">
    <property type="protein sequence ID" value="OGC28849.1"/>
    <property type="molecule type" value="Genomic_DNA"/>
</dbReference>
<gene>
    <name evidence="1" type="ORF">A3K49_07890</name>
</gene>
<reference evidence="1 2" key="1">
    <citation type="journal article" date="2016" name="Nat. Commun.">
        <title>Thousands of microbial genomes shed light on interconnected biogeochemical processes in an aquifer system.</title>
        <authorList>
            <person name="Anantharaman K."/>
            <person name="Brown C.T."/>
            <person name="Hug L.A."/>
            <person name="Sharon I."/>
            <person name="Castelle C.J."/>
            <person name="Probst A.J."/>
            <person name="Thomas B.C."/>
            <person name="Singh A."/>
            <person name="Wilkins M.J."/>
            <person name="Karaoz U."/>
            <person name="Brodie E.L."/>
            <person name="Williams K.H."/>
            <person name="Hubbard S.S."/>
            <person name="Banfield J.F."/>
        </authorList>
    </citation>
    <scope>NUCLEOTIDE SEQUENCE [LARGE SCALE GENOMIC DNA]</scope>
</reference>